<dbReference type="AlphaFoldDB" id="A0A195CBK5"/>
<keyword evidence="5" id="KW-0539">Nucleus</keyword>
<dbReference type="GO" id="GO:0005634">
    <property type="term" value="C:nucleus"/>
    <property type="evidence" value="ECO:0007669"/>
    <property type="project" value="UniProtKB-SubCell"/>
</dbReference>
<evidence type="ECO:0000256" key="4">
    <source>
        <dbReference type="ARBA" id="ARBA00023163"/>
    </source>
</evidence>
<reference evidence="8 9" key="1">
    <citation type="submission" date="2016-03" db="EMBL/GenBank/DDBJ databases">
        <title>Cyphomyrmex costatus WGS genome.</title>
        <authorList>
            <person name="Nygaard S."/>
            <person name="Hu H."/>
            <person name="Boomsma J."/>
            <person name="Zhang G."/>
        </authorList>
    </citation>
    <scope>NUCLEOTIDE SEQUENCE [LARGE SCALE GENOMIC DNA]</scope>
    <source>
        <strain evidence="8">MS0001</strain>
        <tissue evidence="8">Whole body</tissue>
    </source>
</reference>
<dbReference type="STRING" id="456900.A0A195CBK5"/>
<feature type="coiled-coil region" evidence="6">
    <location>
        <begin position="286"/>
        <end position="313"/>
    </location>
</feature>
<dbReference type="EMBL" id="KQ978068">
    <property type="protein sequence ID" value="KYM97493.1"/>
    <property type="molecule type" value="Genomic_DNA"/>
</dbReference>
<dbReference type="PANTHER" id="PTHR15741:SF27">
    <property type="entry name" value="TRANSCRIPTION FACTOR AP-4"/>
    <property type="match status" value="1"/>
</dbReference>
<dbReference type="Proteomes" id="UP000078542">
    <property type="component" value="Unassembled WGS sequence"/>
</dbReference>
<keyword evidence="4" id="KW-0804">Transcription</keyword>
<evidence type="ECO:0000256" key="2">
    <source>
        <dbReference type="ARBA" id="ARBA00023015"/>
    </source>
</evidence>
<evidence type="ECO:0000256" key="3">
    <source>
        <dbReference type="ARBA" id="ARBA00023125"/>
    </source>
</evidence>
<accession>A0A195CBK5</accession>
<proteinExistence type="predicted"/>
<evidence type="ECO:0000256" key="7">
    <source>
        <dbReference type="SAM" id="MobiDB-lite"/>
    </source>
</evidence>
<dbReference type="InterPro" id="IPR052207">
    <property type="entry name" value="Max-like/E-box_TFs"/>
</dbReference>
<comment type="subcellular location">
    <subcellularLocation>
        <location evidence="1">Nucleus</location>
    </subcellularLocation>
</comment>
<evidence type="ECO:0000256" key="5">
    <source>
        <dbReference type="ARBA" id="ARBA00023242"/>
    </source>
</evidence>
<feature type="region of interest" description="Disordered" evidence="7">
    <location>
        <begin position="540"/>
        <end position="580"/>
    </location>
</feature>
<feature type="region of interest" description="Disordered" evidence="7">
    <location>
        <begin position="362"/>
        <end position="400"/>
    </location>
</feature>
<organism evidence="8 9">
    <name type="scientific">Cyphomyrmex costatus</name>
    <dbReference type="NCBI Taxonomy" id="456900"/>
    <lineage>
        <taxon>Eukaryota</taxon>
        <taxon>Metazoa</taxon>
        <taxon>Ecdysozoa</taxon>
        <taxon>Arthropoda</taxon>
        <taxon>Hexapoda</taxon>
        <taxon>Insecta</taxon>
        <taxon>Pterygota</taxon>
        <taxon>Neoptera</taxon>
        <taxon>Endopterygota</taxon>
        <taxon>Hymenoptera</taxon>
        <taxon>Apocrita</taxon>
        <taxon>Aculeata</taxon>
        <taxon>Formicoidea</taxon>
        <taxon>Formicidae</taxon>
        <taxon>Myrmicinae</taxon>
        <taxon>Cyphomyrmex</taxon>
    </lineage>
</organism>
<dbReference type="GO" id="GO:0000978">
    <property type="term" value="F:RNA polymerase II cis-regulatory region sequence-specific DNA binding"/>
    <property type="evidence" value="ECO:0007669"/>
    <property type="project" value="TreeGrafter"/>
</dbReference>
<feature type="compositionally biased region" description="Low complexity" evidence="7">
    <location>
        <begin position="542"/>
        <end position="579"/>
    </location>
</feature>
<keyword evidence="6" id="KW-0175">Coiled coil</keyword>
<protein>
    <submittedName>
        <fullName evidence="8">Transcription factor AP-4</fullName>
    </submittedName>
</protein>
<evidence type="ECO:0000313" key="8">
    <source>
        <dbReference type="EMBL" id="KYM97493.1"/>
    </source>
</evidence>
<gene>
    <name evidence="8" type="ORF">ALC62_11785</name>
</gene>
<evidence type="ECO:0000256" key="6">
    <source>
        <dbReference type="SAM" id="Coils"/>
    </source>
</evidence>
<keyword evidence="3" id="KW-0238">DNA-binding</keyword>
<evidence type="ECO:0000313" key="9">
    <source>
        <dbReference type="Proteomes" id="UP000078542"/>
    </source>
</evidence>
<dbReference type="GO" id="GO:0000981">
    <property type="term" value="F:DNA-binding transcription factor activity, RNA polymerase II-specific"/>
    <property type="evidence" value="ECO:0007669"/>
    <property type="project" value="TreeGrafter"/>
</dbReference>
<name>A0A195CBK5_9HYME</name>
<sequence length="610" mass="66927">MVVRTPDASMALSASNGNRVSHKRPRAMRACPIPTTNVCNYEQIILPPQTNRPVSIFISVDTVNRDNCIIQAYNITSSPSSLPPSPLASGLGLRRVLQSDSANKNSARRKDEAVVDIIRAFTIAVYAGHLFVNHLSAGANRTPGPVTPRSWYQSALLFLLVCSSKSFPFYYDVVRTTRDSLHRMLSAHTVWSPAAILQQTAEYIYQLEQEKTQLLSQNCQLKRLVNQHEGGDVPIKKRKPDTQGVVVSLPMHVSESGDEGLGSMSPEPLSVITVTTEGHSVVNSDVVELKRQLDRERQARLHLEKQMRAIQSQVYPERFRDNQLIAYQPHEVIEHTDNVMAQETEEAVATLQVVSVMSLPPVGSTQTVETSSPDPSSPPLSPQPAEMVSEEIKEEESRASTPKIVAFTQNQVFTAMEEPTTADSFSSSSRVTYATSSSADFKTGSPQFITASPSRPFSPVAEPRLPSVLEAAMKAEPKVEVERLPSPSSSLDDGTSQARLYIANTSRQNLETIVEAIRHLEGDHLFSDEPAQDVPLALTNKQQQQQLQQATANSTSTKSATTTSSSSSPSTTSATAASAKQRILHAERFLQFHTQQQTQQRPGVIVVKHS</sequence>
<feature type="region of interest" description="Disordered" evidence="7">
    <location>
        <begin position="1"/>
        <end position="25"/>
    </location>
</feature>
<keyword evidence="2" id="KW-0805">Transcription regulation</keyword>
<keyword evidence="9" id="KW-1185">Reference proteome</keyword>
<dbReference type="PANTHER" id="PTHR15741">
    <property type="entry name" value="BASIC HELIX-LOOP-HELIX ZIP TRANSCRIPTION FACTOR"/>
    <property type="match status" value="1"/>
</dbReference>
<evidence type="ECO:0000256" key="1">
    <source>
        <dbReference type="ARBA" id="ARBA00004123"/>
    </source>
</evidence>